<evidence type="ECO:0000313" key="2">
    <source>
        <dbReference type="EMBL" id="MBX59725.1"/>
    </source>
</evidence>
<keyword evidence="1" id="KW-0472">Membrane</keyword>
<sequence length="45" mass="5222">MIGQNKKKQNEALAITVSFSSLEFTIWCRITLILFLKCDLEMQIC</sequence>
<dbReference type="AlphaFoldDB" id="A0A2P2PYE4"/>
<organism evidence="2">
    <name type="scientific">Rhizophora mucronata</name>
    <name type="common">Asiatic mangrove</name>
    <dbReference type="NCBI Taxonomy" id="61149"/>
    <lineage>
        <taxon>Eukaryota</taxon>
        <taxon>Viridiplantae</taxon>
        <taxon>Streptophyta</taxon>
        <taxon>Embryophyta</taxon>
        <taxon>Tracheophyta</taxon>
        <taxon>Spermatophyta</taxon>
        <taxon>Magnoliopsida</taxon>
        <taxon>eudicotyledons</taxon>
        <taxon>Gunneridae</taxon>
        <taxon>Pentapetalae</taxon>
        <taxon>rosids</taxon>
        <taxon>fabids</taxon>
        <taxon>Malpighiales</taxon>
        <taxon>Rhizophoraceae</taxon>
        <taxon>Rhizophora</taxon>
    </lineage>
</organism>
<proteinExistence type="predicted"/>
<dbReference type="EMBL" id="GGEC01079241">
    <property type="protein sequence ID" value="MBX59725.1"/>
    <property type="molecule type" value="Transcribed_RNA"/>
</dbReference>
<keyword evidence="1" id="KW-1133">Transmembrane helix</keyword>
<keyword evidence="1" id="KW-0812">Transmembrane</keyword>
<name>A0A2P2PYE4_RHIMU</name>
<reference evidence="2" key="1">
    <citation type="submission" date="2018-02" db="EMBL/GenBank/DDBJ databases">
        <title>Rhizophora mucronata_Transcriptome.</title>
        <authorList>
            <person name="Meera S.P."/>
            <person name="Sreeshan A."/>
            <person name="Augustine A."/>
        </authorList>
    </citation>
    <scope>NUCLEOTIDE SEQUENCE</scope>
    <source>
        <tissue evidence="2">Leaf</tissue>
    </source>
</reference>
<protein>
    <submittedName>
        <fullName evidence="2">Uncharacterized protein</fullName>
    </submittedName>
</protein>
<feature type="transmembrane region" description="Helical" evidence="1">
    <location>
        <begin position="12"/>
        <end position="36"/>
    </location>
</feature>
<evidence type="ECO:0000256" key="1">
    <source>
        <dbReference type="SAM" id="Phobius"/>
    </source>
</evidence>
<accession>A0A2P2PYE4</accession>